<comment type="caution">
    <text evidence="1">The sequence shown here is derived from an EMBL/GenBank/DDBJ whole genome shotgun (WGS) entry which is preliminary data.</text>
</comment>
<organism evidence="1 2">
    <name type="scientific">Paraglaciecola chathamensis</name>
    <dbReference type="NCBI Taxonomy" id="368405"/>
    <lineage>
        <taxon>Bacteria</taxon>
        <taxon>Pseudomonadati</taxon>
        <taxon>Pseudomonadota</taxon>
        <taxon>Gammaproteobacteria</taxon>
        <taxon>Alteromonadales</taxon>
        <taxon>Alteromonadaceae</taxon>
        <taxon>Paraglaciecola</taxon>
    </lineage>
</organism>
<sequence>MATIIKTADVDLSNPSPNWKVLAEKYSQQVLKLPQVESGLVSKTQAQKWLSNAAQVLSESELRREIHSSKGFTEQDIRALWAHDHNEYYAKYHASEVYSLKRLESIKIPTEQDRKQIVLQSLFKALITDKYNLQSAKYADQAQFIQSDHNWVNSSPSLMKTETGENILISIKFNYQKDITQSDDIRNHVQILSLLNSQQRVDSAYQYNINIPEEKLEVLSSTALLGSDAFKQSLSLLKIWDTHATDMNVNFEKVTYSKSLFGSISQVSQAHWDHLLNGQTVEMPLDNKSQMTAQQESAFLPVAKRYAAAQRLQVAASKEFDSVKQEIADLVSTFGIPRKMDSHFDLVKVGARNVFDLDRAVNFLQRSNVDPAHYTSAKYDIDSLAKEATSKGVDVEKYRSYSAPNKEKVITTLEVLGVDKSQFNQSANHIHFTGQTRGGVYDRVSELEGQTQATIEDAITTIAKGISLPPEVELSEHTETSPEM</sequence>
<reference evidence="1" key="2">
    <citation type="submission" date="2020-09" db="EMBL/GenBank/DDBJ databases">
        <authorList>
            <person name="Sun Q."/>
            <person name="Kim S."/>
        </authorList>
    </citation>
    <scope>NUCLEOTIDE SEQUENCE</scope>
    <source>
        <strain evidence="1">KCTC 32337</strain>
    </source>
</reference>
<protein>
    <submittedName>
        <fullName evidence="1">Uncharacterized protein</fullName>
    </submittedName>
</protein>
<dbReference type="EMBL" id="BMZC01000022">
    <property type="protein sequence ID" value="GGZ82666.1"/>
    <property type="molecule type" value="Genomic_DNA"/>
</dbReference>
<proteinExistence type="predicted"/>
<dbReference type="AlphaFoldDB" id="A0A8H9M6N6"/>
<dbReference type="Proteomes" id="UP000622604">
    <property type="component" value="Unassembled WGS sequence"/>
</dbReference>
<reference evidence="1" key="1">
    <citation type="journal article" date="2014" name="Int. J. Syst. Evol. Microbiol.">
        <title>Complete genome sequence of Corynebacterium casei LMG S-19264T (=DSM 44701T), isolated from a smear-ripened cheese.</title>
        <authorList>
            <consortium name="US DOE Joint Genome Institute (JGI-PGF)"/>
            <person name="Walter F."/>
            <person name="Albersmeier A."/>
            <person name="Kalinowski J."/>
            <person name="Ruckert C."/>
        </authorList>
    </citation>
    <scope>NUCLEOTIDE SEQUENCE</scope>
    <source>
        <strain evidence="1">KCTC 32337</strain>
    </source>
</reference>
<gene>
    <name evidence="1" type="ORF">GCM10011274_45470</name>
</gene>
<evidence type="ECO:0000313" key="2">
    <source>
        <dbReference type="Proteomes" id="UP000622604"/>
    </source>
</evidence>
<name>A0A8H9M6N6_9ALTE</name>
<dbReference type="RefSeq" id="WP_013755149.1">
    <property type="nucleotide sequence ID" value="NZ_BMZC01000022.1"/>
</dbReference>
<evidence type="ECO:0000313" key="1">
    <source>
        <dbReference type="EMBL" id="GGZ82666.1"/>
    </source>
</evidence>
<accession>A0A8H9M6N6</accession>